<keyword evidence="1" id="KW-0805">Transcription regulation</keyword>
<comment type="caution">
    <text evidence="6">The sequence shown here is derived from an EMBL/GenBank/DDBJ whole genome shotgun (WGS) entry which is preliminary data.</text>
</comment>
<accession>A0A329BII5</accession>
<organism evidence="6 7">
    <name type="scientific">Paraburkholderia bryophila</name>
    <dbReference type="NCBI Taxonomy" id="420952"/>
    <lineage>
        <taxon>Bacteria</taxon>
        <taxon>Pseudomonadati</taxon>
        <taxon>Pseudomonadota</taxon>
        <taxon>Betaproteobacteria</taxon>
        <taxon>Burkholderiales</taxon>
        <taxon>Burkholderiaceae</taxon>
        <taxon>Paraburkholderia</taxon>
    </lineage>
</organism>
<evidence type="ECO:0000256" key="1">
    <source>
        <dbReference type="ARBA" id="ARBA00023015"/>
    </source>
</evidence>
<evidence type="ECO:0000256" key="3">
    <source>
        <dbReference type="ARBA" id="ARBA00023163"/>
    </source>
</evidence>
<protein>
    <submittedName>
        <fullName evidence="6">IclR family transcriptional regulator</fullName>
    </submittedName>
</protein>
<dbReference type="PANTHER" id="PTHR30136:SF35">
    <property type="entry name" value="HTH-TYPE TRANSCRIPTIONAL REGULATOR RV1719"/>
    <property type="match status" value="1"/>
</dbReference>
<dbReference type="InterPro" id="IPR014757">
    <property type="entry name" value="Tscrpt_reg_IclR_C"/>
</dbReference>
<dbReference type="SUPFAM" id="SSF46785">
    <property type="entry name" value="Winged helix' DNA-binding domain"/>
    <property type="match status" value="1"/>
</dbReference>
<dbReference type="Gene3D" id="1.10.10.10">
    <property type="entry name" value="Winged helix-like DNA-binding domain superfamily/Winged helix DNA-binding domain"/>
    <property type="match status" value="1"/>
</dbReference>
<dbReference type="InterPro" id="IPR036388">
    <property type="entry name" value="WH-like_DNA-bd_sf"/>
</dbReference>
<evidence type="ECO:0000259" key="4">
    <source>
        <dbReference type="PROSITE" id="PS51077"/>
    </source>
</evidence>
<dbReference type="PROSITE" id="PS51078">
    <property type="entry name" value="ICLR_ED"/>
    <property type="match status" value="1"/>
</dbReference>
<sequence length="245" mass="27026">MSKIVERTLDVFEMFASEKRPLSLTDMTRLLGIPISSCHDVIHALEARGYVYETGPRAGYYPTRLLYSVCEVIVAHDSLVQRATPLLEGIRDSLGETVTLAKATGMQVLYLQVLEPEHPIRFSVTVGSEIRSLHATSAGKAFLSTLAPEAFHEFLQSAELSRLTSKTLTAKSKLAADINQSKSRGWFLNREESLAGVVTVSSPFIWNNAVHVITVAGPADRMEDKLERAAAQVIEACRILGDRQR</sequence>
<keyword evidence="2" id="KW-0238">DNA-binding</keyword>
<dbReference type="SUPFAM" id="SSF55781">
    <property type="entry name" value="GAF domain-like"/>
    <property type="match status" value="1"/>
</dbReference>
<feature type="domain" description="IclR-ED" evidence="5">
    <location>
        <begin position="65"/>
        <end position="245"/>
    </location>
</feature>
<dbReference type="AlphaFoldDB" id="A0A329BII5"/>
<dbReference type="InterPro" id="IPR050707">
    <property type="entry name" value="HTH_MetabolicPath_Reg"/>
</dbReference>
<reference evidence="6 7" key="1">
    <citation type="submission" date="2018-06" db="EMBL/GenBank/DDBJ databases">
        <title>Genomic Encyclopedia of Type Strains, Phase III (KMG-III): the genomes of soil and plant-associated and newly described type strains.</title>
        <authorList>
            <person name="Whitman W."/>
        </authorList>
    </citation>
    <scope>NUCLEOTIDE SEQUENCE [LARGE SCALE GENOMIC DNA]</scope>
    <source>
        <strain evidence="6 7">LMG 23644</strain>
    </source>
</reference>
<dbReference type="GO" id="GO:0003677">
    <property type="term" value="F:DNA binding"/>
    <property type="evidence" value="ECO:0007669"/>
    <property type="project" value="UniProtKB-KW"/>
</dbReference>
<keyword evidence="3" id="KW-0804">Transcription</keyword>
<dbReference type="Pfam" id="PF09339">
    <property type="entry name" value="HTH_IclR"/>
    <property type="match status" value="1"/>
</dbReference>
<name>A0A329BII5_9BURK</name>
<feature type="domain" description="HTH iclR-type" evidence="4">
    <location>
        <begin position="2"/>
        <end position="64"/>
    </location>
</feature>
<evidence type="ECO:0000259" key="5">
    <source>
        <dbReference type="PROSITE" id="PS51078"/>
    </source>
</evidence>
<dbReference type="EMBL" id="QLTK01000045">
    <property type="protein sequence ID" value="RAS17755.1"/>
    <property type="molecule type" value="Genomic_DNA"/>
</dbReference>
<proteinExistence type="predicted"/>
<dbReference type="Pfam" id="PF01614">
    <property type="entry name" value="IclR_C"/>
    <property type="match status" value="1"/>
</dbReference>
<dbReference type="InterPro" id="IPR029016">
    <property type="entry name" value="GAF-like_dom_sf"/>
</dbReference>
<dbReference type="InterPro" id="IPR036390">
    <property type="entry name" value="WH_DNA-bd_sf"/>
</dbReference>
<evidence type="ECO:0000313" key="7">
    <source>
        <dbReference type="Proteomes" id="UP000248918"/>
    </source>
</evidence>
<gene>
    <name evidence="6" type="ORF">BX591_14527</name>
</gene>
<dbReference type="RefSeq" id="WP_111935702.1">
    <property type="nucleotide sequence ID" value="NZ_CADFFP010000013.1"/>
</dbReference>
<dbReference type="GO" id="GO:0045892">
    <property type="term" value="P:negative regulation of DNA-templated transcription"/>
    <property type="evidence" value="ECO:0007669"/>
    <property type="project" value="TreeGrafter"/>
</dbReference>
<dbReference type="Proteomes" id="UP000248918">
    <property type="component" value="Unassembled WGS sequence"/>
</dbReference>
<evidence type="ECO:0000313" key="6">
    <source>
        <dbReference type="EMBL" id="RAS17755.1"/>
    </source>
</evidence>
<dbReference type="InterPro" id="IPR005471">
    <property type="entry name" value="Tscrpt_reg_IclR_N"/>
</dbReference>
<dbReference type="PROSITE" id="PS51077">
    <property type="entry name" value="HTH_ICLR"/>
    <property type="match status" value="1"/>
</dbReference>
<dbReference type="Gene3D" id="3.30.450.40">
    <property type="match status" value="1"/>
</dbReference>
<dbReference type="GO" id="GO:0003700">
    <property type="term" value="F:DNA-binding transcription factor activity"/>
    <property type="evidence" value="ECO:0007669"/>
    <property type="project" value="TreeGrafter"/>
</dbReference>
<evidence type="ECO:0000256" key="2">
    <source>
        <dbReference type="ARBA" id="ARBA00023125"/>
    </source>
</evidence>
<dbReference type="PANTHER" id="PTHR30136">
    <property type="entry name" value="HELIX-TURN-HELIX TRANSCRIPTIONAL REGULATOR, ICLR FAMILY"/>
    <property type="match status" value="1"/>
</dbReference>
<dbReference type="OrthoDB" id="8858707at2"/>